<evidence type="ECO:0000313" key="3">
    <source>
        <dbReference type="EMBL" id="KAF7819436.1"/>
    </source>
</evidence>
<dbReference type="OrthoDB" id="540503at2759"/>
<feature type="transmembrane region" description="Helical" evidence="1">
    <location>
        <begin position="9"/>
        <end position="30"/>
    </location>
</feature>
<comment type="caution">
    <text evidence="3">The sequence shown here is derived from an EMBL/GenBank/DDBJ whole genome shotgun (WGS) entry which is preliminary data.</text>
</comment>
<dbReference type="AlphaFoldDB" id="A0A834TDZ5"/>
<keyword evidence="1" id="KW-0472">Membrane</keyword>
<feature type="domain" description="Nucleotide-diphospho-sugar transferase" evidence="2">
    <location>
        <begin position="103"/>
        <end position="305"/>
    </location>
</feature>
<keyword evidence="1" id="KW-1133">Transmembrane helix</keyword>
<sequence>MRDLGLRKCLYLSLVSAFFIILLCFLLFHYSEPVRRDDPRRILLKSPTQHSSEREELVQVLRRATMPDRTVIITMVDEAWASPGSILDLFLQSFRDGQDTRRFLSHLVIITMDSQAFEYCRSLHPYCIHPSILSHYFGFIAPQSTPTLHHSLFSWKRNYLLLKVLELGYNIIYTDVDVMWLRSPLSHFHTLKELSISCDFSSYEQRGGNVQDGGLFYLKASVASLEFFKLWNVRKVQYPNSQVDKSFCMNIMKSRDAIEAYGVRIQYVSATYFGGFCQLNKDKFSEAYSMHANCCEELRSKVHDLKLVLDDWINFRSHSSKNYTALRLRAPQKCLR</sequence>
<keyword evidence="3" id="KW-0808">Transferase</keyword>
<reference evidence="3" key="1">
    <citation type="submission" date="2020-09" db="EMBL/GenBank/DDBJ databases">
        <title>Genome-Enabled Discovery of Anthraquinone Biosynthesis in Senna tora.</title>
        <authorList>
            <person name="Kang S.-H."/>
            <person name="Pandey R.P."/>
            <person name="Lee C.-M."/>
            <person name="Sim J.-S."/>
            <person name="Jeong J.-T."/>
            <person name="Choi B.-S."/>
            <person name="Jung M."/>
            <person name="Ginzburg D."/>
            <person name="Zhao K."/>
            <person name="Won S.Y."/>
            <person name="Oh T.-J."/>
            <person name="Yu Y."/>
            <person name="Kim N.-H."/>
            <person name="Lee O.R."/>
            <person name="Lee T.-H."/>
            <person name="Bashyal P."/>
            <person name="Kim T.-S."/>
            <person name="Lee W.-H."/>
            <person name="Kawkins C."/>
            <person name="Kim C.-K."/>
            <person name="Kim J.S."/>
            <person name="Ahn B.O."/>
            <person name="Rhee S.Y."/>
            <person name="Sohng J.K."/>
        </authorList>
    </citation>
    <scope>NUCLEOTIDE SEQUENCE</scope>
    <source>
        <tissue evidence="3">Leaf</tissue>
    </source>
</reference>
<dbReference type="InterPro" id="IPR005069">
    <property type="entry name" value="Nucl-diP-sugar_transferase"/>
</dbReference>
<dbReference type="Pfam" id="PF03407">
    <property type="entry name" value="Nucleotid_trans"/>
    <property type="match status" value="1"/>
</dbReference>
<organism evidence="3 4">
    <name type="scientific">Senna tora</name>
    <dbReference type="NCBI Taxonomy" id="362788"/>
    <lineage>
        <taxon>Eukaryota</taxon>
        <taxon>Viridiplantae</taxon>
        <taxon>Streptophyta</taxon>
        <taxon>Embryophyta</taxon>
        <taxon>Tracheophyta</taxon>
        <taxon>Spermatophyta</taxon>
        <taxon>Magnoliopsida</taxon>
        <taxon>eudicotyledons</taxon>
        <taxon>Gunneridae</taxon>
        <taxon>Pentapetalae</taxon>
        <taxon>rosids</taxon>
        <taxon>fabids</taxon>
        <taxon>Fabales</taxon>
        <taxon>Fabaceae</taxon>
        <taxon>Caesalpinioideae</taxon>
        <taxon>Cassia clade</taxon>
        <taxon>Senna</taxon>
    </lineage>
</organism>
<protein>
    <submittedName>
        <fullName evidence="3">Nucleotide-diphospho-sugar transferase family protein</fullName>
    </submittedName>
</protein>
<dbReference type="InterPro" id="IPR044821">
    <property type="entry name" value="At1g28695/At4g15970-like"/>
</dbReference>
<dbReference type="GO" id="GO:0016740">
    <property type="term" value="F:transferase activity"/>
    <property type="evidence" value="ECO:0007669"/>
    <property type="project" value="UniProtKB-KW"/>
</dbReference>
<keyword evidence="4" id="KW-1185">Reference proteome</keyword>
<evidence type="ECO:0000256" key="1">
    <source>
        <dbReference type="SAM" id="Phobius"/>
    </source>
</evidence>
<proteinExistence type="predicted"/>
<gene>
    <name evidence="3" type="ORF">G2W53_024891</name>
</gene>
<evidence type="ECO:0000259" key="2">
    <source>
        <dbReference type="Pfam" id="PF03407"/>
    </source>
</evidence>
<dbReference type="PANTHER" id="PTHR46038">
    <property type="entry name" value="EXPRESSED PROTEIN-RELATED"/>
    <property type="match status" value="1"/>
</dbReference>
<dbReference type="EMBL" id="JAAIUW010000008">
    <property type="protein sequence ID" value="KAF7819436.1"/>
    <property type="molecule type" value="Genomic_DNA"/>
</dbReference>
<evidence type="ECO:0000313" key="4">
    <source>
        <dbReference type="Proteomes" id="UP000634136"/>
    </source>
</evidence>
<dbReference type="Proteomes" id="UP000634136">
    <property type="component" value="Unassembled WGS sequence"/>
</dbReference>
<dbReference type="PANTHER" id="PTHR46038:SF37">
    <property type="entry name" value="GLYCOSYLTRANSFERASE"/>
    <property type="match status" value="1"/>
</dbReference>
<accession>A0A834TDZ5</accession>
<name>A0A834TDZ5_9FABA</name>
<keyword evidence="1" id="KW-0812">Transmembrane</keyword>